<organism evidence="1 2">
    <name type="scientific">Pseudomonas phage Zuri</name>
    <dbReference type="NCBI Taxonomy" id="2604899"/>
    <lineage>
        <taxon>Viruses</taxon>
        <taxon>Duplodnaviria</taxon>
        <taxon>Heunggongvirae</taxon>
        <taxon>Uroviricota</taxon>
        <taxon>Caudoviricetes</taxon>
        <taxon>Schitoviridae</taxon>
        <taxon>Zurivirus</taxon>
        <taxon>Zurivirus zuri</taxon>
    </lineage>
</organism>
<gene>
    <name evidence="1" type="ORF">Zuri_5</name>
</gene>
<name>A0A5C1K5T9_9CAUD</name>
<accession>A0A5C1K5T9</accession>
<dbReference type="Proteomes" id="UP000322075">
    <property type="component" value="Segment"/>
</dbReference>
<evidence type="ECO:0000313" key="2">
    <source>
        <dbReference type="Proteomes" id="UP000322075"/>
    </source>
</evidence>
<proteinExistence type="predicted"/>
<evidence type="ECO:0000313" key="1">
    <source>
        <dbReference type="EMBL" id="QEM41102.1"/>
    </source>
</evidence>
<dbReference type="EMBL" id="MK863032">
    <property type="protein sequence ID" value="QEM41102.1"/>
    <property type="molecule type" value="Genomic_DNA"/>
</dbReference>
<sequence>MITANESNARQYVKLVKICQLVDGEVKLFKDGTTQQWYVTARGRTYCGSTIDAALNQAAIEILGE</sequence>
<keyword evidence="2" id="KW-1185">Reference proteome</keyword>
<protein>
    <submittedName>
        <fullName evidence="1">mRNA endoribonuclease</fullName>
    </submittedName>
</protein>
<reference evidence="1" key="1">
    <citation type="submission" date="2019-04" db="EMBL/GenBank/DDBJ databases">
        <authorList>
            <person name="Assadpour T."/>
            <person name="Ahmed J."/>
            <person name="Anderson S."/>
            <person name="Espinosa K."/>
            <person name="Gadsden T."/>
            <person name="Graham A."/>
            <person name="Hajjar W."/>
            <person name="Howard T."/>
            <person name="Lacafta O."/>
            <person name="Matney K."/>
            <person name="Matsen K."/>
            <person name="Osu J."/>
            <person name="Rupe E."/>
            <person name="Sang H."/>
            <person name="Wadi S."/>
            <person name="McNeal J."/>
            <person name="Temple L."/>
        </authorList>
    </citation>
    <scope>NUCLEOTIDE SEQUENCE [LARGE SCALE GENOMIC DNA]</scope>
</reference>